<dbReference type="GO" id="GO:0016787">
    <property type="term" value="F:hydrolase activity"/>
    <property type="evidence" value="ECO:0007669"/>
    <property type="project" value="UniProtKB-KW"/>
</dbReference>
<protein>
    <submittedName>
        <fullName evidence="3">Alpha/Beta hydrolase protein</fullName>
    </submittedName>
</protein>
<dbReference type="Proteomes" id="UP000758603">
    <property type="component" value="Unassembled WGS sequence"/>
</dbReference>
<evidence type="ECO:0000256" key="1">
    <source>
        <dbReference type="ARBA" id="ARBA00022801"/>
    </source>
</evidence>
<dbReference type="Pfam" id="PF07859">
    <property type="entry name" value="Abhydrolase_3"/>
    <property type="match status" value="1"/>
</dbReference>
<dbReference type="SUPFAM" id="SSF53474">
    <property type="entry name" value="alpha/beta-Hydrolases"/>
    <property type="match status" value="1"/>
</dbReference>
<organism evidence="3 4">
    <name type="scientific">Truncatella angustata</name>
    <dbReference type="NCBI Taxonomy" id="152316"/>
    <lineage>
        <taxon>Eukaryota</taxon>
        <taxon>Fungi</taxon>
        <taxon>Dikarya</taxon>
        <taxon>Ascomycota</taxon>
        <taxon>Pezizomycotina</taxon>
        <taxon>Sordariomycetes</taxon>
        <taxon>Xylariomycetidae</taxon>
        <taxon>Amphisphaeriales</taxon>
        <taxon>Sporocadaceae</taxon>
        <taxon>Truncatella</taxon>
    </lineage>
</organism>
<evidence type="ECO:0000259" key="2">
    <source>
        <dbReference type="Pfam" id="PF07859"/>
    </source>
</evidence>
<feature type="domain" description="Alpha/beta hydrolase fold-3" evidence="2">
    <location>
        <begin position="42"/>
        <end position="165"/>
    </location>
</feature>
<dbReference type="InterPro" id="IPR013094">
    <property type="entry name" value="AB_hydrolase_3"/>
</dbReference>
<evidence type="ECO:0000313" key="3">
    <source>
        <dbReference type="EMBL" id="KAH6655964.1"/>
    </source>
</evidence>
<dbReference type="PANTHER" id="PTHR48081:SF3">
    <property type="entry name" value="ALPHA_BETA HYDROLASE FOLD-3 DOMAIN-CONTAINING PROTEIN"/>
    <property type="match status" value="1"/>
</dbReference>
<comment type="caution">
    <text evidence="3">The sequence shown here is derived from an EMBL/GenBank/DDBJ whole genome shotgun (WGS) entry which is preliminary data.</text>
</comment>
<reference evidence="3" key="1">
    <citation type="journal article" date="2021" name="Nat. Commun.">
        <title>Genetic determinants of endophytism in the Arabidopsis root mycobiome.</title>
        <authorList>
            <person name="Mesny F."/>
            <person name="Miyauchi S."/>
            <person name="Thiergart T."/>
            <person name="Pickel B."/>
            <person name="Atanasova L."/>
            <person name="Karlsson M."/>
            <person name="Huettel B."/>
            <person name="Barry K.W."/>
            <person name="Haridas S."/>
            <person name="Chen C."/>
            <person name="Bauer D."/>
            <person name="Andreopoulos W."/>
            <person name="Pangilinan J."/>
            <person name="LaButti K."/>
            <person name="Riley R."/>
            <person name="Lipzen A."/>
            <person name="Clum A."/>
            <person name="Drula E."/>
            <person name="Henrissat B."/>
            <person name="Kohler A."/>
            <person name="Grigoriev I.V."/>
            <person name="Martin F.M."/>
            <person name="Hacquard S."/>
        </authorList>
    </citation>
    <scope>NUCLEOTIDE SEQUENCE</scope>
    <source>
        <strain evidence="3">MPI-SDFR-AT-0073</strain>
    </source>
</reference>
<dbReference type="OrthoDB" id="19653at2759"/>
<dbReference type="EMBL" id="JAGPXC010000003">
    <property type="protein sequence ID" value="KAH6655964.1"/>
    <property type="molecule type" value="Genomic_DNA"/>
</dbReference>
<dbReference type="AlphaFoldDB" id="A0A9P8UNJ2"/>
<evidence type="ECO:0000313" key="4">
    <source>
        <dbReference type="Proteomes" id="UP000758603"/>
    </source>
</evidence>
<dbReference type="InterPro" id="IPR029058">
    <property type="entry name" value="AB_hydrolase_fold"/>
</dbReference>
<gene>
    <name evidence="3" type="ORF">BKA67DRAFT_657860</name>
</gene>
<accession>A0A9P8UNJ2</accession>
<dbReference type="GeneID" id="70136073"/>
<dbReference type="InterPro" id="IPR050300">
    <property type="entry name" value="GDXG_lipolytic_enzyme"/>
</dbReference>
<proteinExistence type="predicted"/>
<keyword evidence="4" id="KW-1185">Reference proteome</keyword>
<sequence length="324" mass="36503">MAVPTDTAAVPTATIAYKTDPIPIEFDLYSPTEKHDKPGALIIYYHAGATYLGSRKLGFPTWLRDGCNERGWTICSVDYRLLPESSIADIMHDLKDMWTYVHNHLNDELRRRSLTPIDLNSIFVSGGSAGGYLTFQAGHLLTPRPAGLVALYGDCFVGDWYATAHPADAIIGHKRLSDIEKHSAEIEQYFQGGRKPVTGRPFKDGTEVHSMFYHYLLRKGEFLKRTFGVGSMEEAASRPDLHYLFPQFSVKDSYPPIVLAHGKGDTAVPCEQTIFFSEFLNSKGLYNETYLLEGRDHFWDGLEEDDVLLVKAKIWSFLDKLATR</sequence>
<name>A0A9P8UNJ2_9PEZI</name>
<dbReference type="Gene3D" id="3.40.50.1820">
    <property type="entry name" value="alpha/beta hydrolase"/>
    <property type="match status" value="1"/>
</dbReference>
<dbReference type="PANTHER" id="PTHR48081">
    <property type="entry name" value="AB HYDROLASE SUPERFAMILY PROTEIN C4A8.06C"/>
    <property type="match status" value="1"/>
</dbReference>
<dbReference type="RefSeq" id="XP_045960229.1">
    <property type="nucleotide sequence ID" value="XM_046107182.1"/>
</dbReference>
<keyword evidence="1 3" id="KW-0378">Hydrolase</keyword>